<keyword evidence="1" id="KW-0732">Signal</keyword>
<name>A0ABT8A905_9PROT</name>
<feature type="chain" id="PRO_5047492574" description="Invasion associated locus B family protein" evidence="1">
    <location>
        <begin position="21"/>
        <end position="208"/>
    </location>
</feature>
<organism evidence="2 3">
    <name type="scientific">Paeniroseomonas aquatica</name>
    <dbReference type="NCBI Taxonomy" id="373043"/>
    <lineage>
        <taxon>Bacteria</taxon>
        <taxon>Pseudomonadati</taxon>
        <taxon>Pseudomonadota</taxon>
        <taxon>Alphaproteobacteria</taxon>
        <taxon>Acetobacterales</taxon>
        <taxon>Acetobacteraceae</taxon>
        <taxon>Paeniroseomonas</taxon>
    </lineage>
</organism>
<dbReference type="Proteomes" id="UP001529369">
    <property type="component" value="Unassembled WGS sequence"/>
</dbReference>
<evidence type="ECO:0000313" key="3">
    <source>
        <dbReference type="Proteomes" id="UP001529369"/>
    </source>
</evidence>
<accession>A0ABT8A905</accession>
<feature type="signal peptide" evidence="1">
    <location>
        <begin position="1"/>
        <end position="20"/>
    </location>
</feature>
<evidence type="ECO:0008006" key="4">
    <source>
        <dbReference type="Google" id="ProtNLM"/>
    </source>
</evidence>
<keyword evidence="3" id="KW-1185">Reference proteome</keyword>
<dbReference type="EMBL" id="JAUFPN010000166">
    <property type="protein sequence ID" value="MDN3566185.1"/>
    <property type="molecule type" value="Genomic_DNA"/>
</dbReference>
<evidence type="ECO:0000256" key="1">
    <source>
        <dbReference type="SAM" id="SignalP"/>
    </source>
</evidence>
<reference evidence="3" key="1">
    <citation type="journal article" date="2019" name="Int. J. Syst. Evol. Microbiol.">
        <title>The Global Catalogue of Microorganisms (GCM) 10K type strain sequencing project: providing services to taxonomists for standard genome sequencing and annotation.</title>
        <authorList>
            <consortium name="The Broad Institute Genomics Platform"/>
            <consortium name="The Broad Institute Genome Sequencing Center for Infectious Disease"/>
            <person name="Wu L."/>
            <person name="Ma J."/>
        </authorList>
    </citation>
    <scope>NUCLEOTIDE SEQUENCE [LARGE SCALE GENOMIC DNA]</scope>
    <source>
        <strain evidence="3">CECT 7131</strain>
    </source>
</reference>
<gene>
    <name evidence="2" type="ORF">QWZ14_17590</name>
</gene>
<comment type="caution">
    <text evidence="2">The sequence shown here is derived from an EMBL/GenBank/DDBJ whole genome shotgun (WGS) entry which is preliminary data.</text>
</comment>
<evidence type="ECO:0000313" key="2">
    <source>
        <dbReference type="EMBL" id="MDN3566185.1"/>
    </source>
</evidence>
<proteinExistence type="predicted"/>
<protein>
    <recommendedName>
        <fullName evidence="4">Invasion associated locus B family protein</fullName>
    </recommendedName>
</protein>
<dbReference type="RefSeq" id="WP_290318083.1">
    <property type="nucleotide sequence ID" value="NZ_JAUFPN010000166.1"/>
</dbReference>
<sequence length="208" mass="21950">MPRVLPYVALLLAAPAIALAQAAPAATEDIGGWRLACAVDRMTDRAACLLRLQEWVERPAGGAGGLALEIIDRQGRLVPAVTARDLTLDSATRGLLALTGTAQLRFPPNRLFEMPCGLDGRSIVCAPRAEDAARAEAELLAAYRALVRVVGTGAGPTTAEPAELRLAGTREAVARFARQAPPQPSTGGEALGVEPRELMQRLLRLFGN</sequence>